<proteinExistence type="predicted"/>
<protein>
    <submittedName>
        <fullName evidence="3">PepSY domain-containing protein</fullName>
    </submittedName>
</protein>
<feature type="transmembrane region" description="Helical" evidence="1">
    <location>
        <begin position="158"/>
        <end position="179"/>
    </location>
</feature>
<keyword evidence="1" id="KW-1133">Transmembrane helix</keyword>
<sequence>MCETTFGRTNDGVAARPAFDLYRAVWRWHFYAGLLVLPFMISLAITGGLYLFKDTLDPLLQPDLKQVEVVAGAKPVPVSQMITAALEAVPGTTVKVTDPETPDASAEITVATADRGKRAVYVDPYSGKVLGDLPDRGTIMWTIRTLHSLKYFGPYARALIEIAGGWSILLVGTGIYLWWPRGRTRGQAGGVVTLRGTPKSRMFWRDLHAVTGLFVGGFIVFLAMTGMPWSGVWGGKVNEWANGTNFGYPSGVRVDVPMSDARLAETGPTTWSLEQAELPLSRAPDGGERKPIGVDRAIAIVEGLGLHRGYALALPTTPTGVYSASVYPDDLSEQRVVHLDQYSGKPLVDMSYGDYGPAGKALEWGINTHMGQEYGLANKLILAAACLAIVVLAVSAAVMWWKRRPKGSLGVPPLPEDRRVFRGLIAILAIGGIVFPLVGLSLIIMLALDFAGTRLTRKMRAA</sequence>
<name>A0ABS4BI84_9HYPH</name>
<accession>A0ABS4BI84</accession>
<evidence type="ECO:0000256" key="1">
    <source>
        <dbReference type="SAM" id="Phobius"/>
    </source>
</evidence>
<dbReference type="Pfam" id="PF03413">
    <property type="entry name" value="PepSY"/>
    <property type="match status" value="1"/>
</dbReference>
<dbReference type="PANTHER" id="PTHR34219">
    <property type="entry name" value="IRON-REGULATED INNER MEMBRANE PROTEIN-RELATED"/>
    <property type="match status" value="1"/>
</dbReference>
<dbReference type="InterPro" id="IPR005625">
    <property type="entry name" value="PepSY-ass_TM"/>
</dbReference>
<dbReference type="InterPro" id="IPR025711">
    <property type="entry name" value="PepSY"/>
</dbReference>
<feature type="transmembrane region" description="Helical" evidence="1">
    <location>
        <begin position="421"/>
        <end position="450"/>
    </location>
</feature>
<feature type="transmembrane region" description="Helical" evidence="1">
    <location>
        <begin position="207"/>
        <end position="226"/>
    </location>
</feature>
<dbReference type="Proteomes" id="UP000678276">
    <property type="component" value="Unassembled WGS sequence"/>
</dbReference>
<organism evidence="3 4">
    <name type="scientific">Jiella mangrovi</name>
    <dbReference type="NCBI Taxonomy" id="2821407"/>
    <lineage>
        <taxon>Bacteria</taxon>
        <taxon>Pseudomonadati</taxon>
        <taxon>Pseudomonadota</taxon>
        <taxon>Alphaproteobacteria</taxon>
        <taxon>Hyphomicrobiales</taxon>
        <taxon>Aurantimonadaceae</taxon>
        <taxon>Jiella</taxon>
    </lineage>
</organism>
<evidence type="ECO:0000259" key="2">
    <source>
        <dbReference type="Pfam" id="PF03413"/>
    </source>
</evidence>
<reference evidence="3 4" key="1">
    <citation type="submission" date="2021-04" db="EMBL/GenBank/DDBJ databases">
        <title>Whole genome sequence of Jiella sp. KSK16Y-1.</title>
        <authorList>
            <person name="Tuo L."/>
        </authorList>
    </citation>
    <scope>NUCLEOTIDE SEQUENCE [LARGE SCALE GENOMIC DNA]</scope>
    <source>
        <strain evidence="3 4">KSK16Y-1</strain>
    </source>
</reference>
<dbReference type="PANTHER" id="PTHR34219:SF1">
    <property type="entry name" value="PEPSY DOMAIN-CONTAINING PROTEIN"/>
    <property type="match status" value="1"/>
</dbReference>
<keyword evidence="1" id="KW-0472">Membrane</keyword>
<dbReference type="RefSeq" id="WP_209594954.1">
    <property type="nucleotide sequence ID" value="NZ_JAGJCF010000007.1"/>
</dbReference>
<dbReference type="EMBL" id="JAGJCF010000007">
    <property type="protein sequence ID" value="MBP0616472.1"/>
    <property type="molecule type" value="Genomic_DNA"/>
</dbReference>
<comment type="caution">
    <text evidence="3">The sequence shown here is derived from an EMBL/GenBank/DDBJ whole genome shotgun (WGS) entry which is preliminary data.</text>
</comment>
<dbReference type="Pfam" id="PF03929">
    <property type="entry name" value="PepSY_TM"/>
    <property type="match status" value="1"/>
</dbReference>
<feature type="transmembrane region" description="Helical" evidence="1">
    <location>
        <begin position="380"/>
        <end position="401"/>
    </location>
</feature>
<keyword evidence="4" id="KW-1185">Reference proteome</keyword>
<feature type="transmembrane region" description="Helical" evidence="1">
    <location>
        <begin position="28"/>
        <end position="52"/>
    </location>
</feature>
<keyword evidence="1" id="KW-0812">Transmembrane</keyword>
<feature type="domain" description="PepSY" evidence="2">
    <location>
        <begin position="76"/>
        <end position="132"/>
    </location>
</feature>
<evidence type="ECO:0000313" key="4">
    <source>
        <dbReference type="Proteomes" id="UP000678276"/>
    </source>
</evidence>
<gene>
    <name evidence="3" type="ORF">J6595_12855</name>
</gene>
<evidence type="ECO:0000313" key="3">
    <source>
        <dbReference type="EMBL" id="MBP0616472.1"/>
    </source>
</evidence>